<sequence>MKNFFFDFLDEDEIRGKPLWERTMPFLIFARKEKKKKNYCVLQQKINP</sequence>
<dbReference type="VEuPathDB" id="FungiDB:QG37_04326"/>
<evidence type="ECO:0000313" key="2">
    <source>
        <dbReference type="Proteomes" id="UP000037122"/>
    </source>
</evidence>
<dbReference type="AlphaFoldDB" id="A0A0L0NXB3"/>
<proteinExistence type="predicted"/>
<comment type="caution">
    <text evidence="1">The sequence shown here is derived from an EMBL/GenBank/DDBJ whole genome shotgun (WGS) entry which is preliminary data.</text>
</comment>
<organism evidence="1 2">
    <name type="scientific">Candidozyma auris</name>
    <name type="common">Yeast</name>
    <name type="synonym">Candida auris</name>
    <dbReference type="NCBI Taxonomy" id="498019"/>
    <lineage>
        <taxon>Eukaryota</taxon>
        <taxon>Fungi</taxon>
        <taxon>Dikarya</taxon>
        <taxon>Ascomycota</taxon>
        <taxon>Saccharomycotina</taxon>
        <taxon>Pichiomycetes</taxon>
        <taxon>Metschnikowiaceae</taxon>
        <taxon>Candidozyma</taxon>
    </lineage>
</organism>
<name>A0A0L0NXB3_CANAR</name>
<evidence type="ECO:0000313" key="1">
    <source>
        <dbReference type="EMBL" id="KND98841.1"/>
    </source>
</evidence>
<dbReference type="Proteomes" id="UP000037122">
    <property type="component" value="Unassembled WGS sequence"/>
</dbReference>
<reference evidence="2" key="1">
    <citation type="journal article" date="2015" name="BMC Genomics">
        <title>Draft genome of a commonly misdiagnosed multidrug resistant pathogen Candida auris.</title>
        <authorList>
            <person name="Chatterjee S."/>
            <person name="Alampalli S.V."/>
            <person name="Nageshan R.K."/>
            <person name="Chettiar S.T."/>
            <person name="Joshi S."/>
            <person name="Tatu U.S."/>
        </authorList>
    </citation>
    <scope>NUCLEOTIDE SEQUENCE [LARGE SCALE GENOMIC DNA]</scope>
    <source>
        <strain evidence="2">6684</strain>
    </source>
</reference>
<protein>
    <submittedName>
        <fullName evidence="1">Uncharacterized protein</fullName>
    </submittedName>
</protein>
<dbReference type="EMBL" id="LGST01000030">
    <property type="protein sequence ID" value="KND98841.1"/>
    <property type="molecule type" value="Genomic_DNA"/>
</dbReference>
<gene>
    <name evidence="1" type="ORF">QG37_04326</name>
</gene>
<accession>A0A0L0NXB3</accession>